<comment type="similarity">
    <text evidence="1 10">Belongs to the G-alpha family. G(s) subfamily.</text>
</comment>
<dbReference type="Gene3D" id="3.40.50.300">
    <property type="entry name" value="P-loop containing nucleotide triphosphate hydrolases"/>
    <property type="match status" value="1"/>
</dbReference>
<comment type="subunit">
    <text evidence="2 10">G proteins are composed of 3 units; alpha, beta and gamma. The alpha chain contains the guanine nucleotide binding site.</text>
</comment>
<comment type="subcellular location">
    <subcellularLocation>
        <location evidence="10">Cell membrane</location>
    </subcellularLocation>
</comment>
<dbReference type="GO" id="GO:0003924">
    <property type="term" value="F:GTPase activity"/>
    <property type="evidence" value="ECO:0007669"/>
    <property type="project" value="UniProtKB-UniRule"/>
</dbReference>
<evidence type="ECO:0000256" key="10">
    <source>
        <dbReference type="RuleBase" id="RU369121"/>
    </source>
</evidence>
<evidence type="ECO:0000313" key="11">
    <source>
        <dbReference type="EMBL" id="KAH3776568.1"/>
    </source>
</evidence>
<keyword evidence="4 8" id="KW-0547">Nucleotide-binding</keyword>
<dbReference type="PRINTS" id="PR00443">
    <property type="entry name" value="GPROTEINAS"/>
</dbReference>
<feature type="binding site" evidence="9">
    <location>
        <position position="49"/>
    </location>
    <ligand>
        <name>Mg(2+)</name>
        <dbReference type="ChEBI" id="CHEBI:18420"/>
    </ligand>
</feature>
<gene>
    <name evidence="11" type="ORF">DPMN_177997</name>
</gene>
<evidence type="ECO:0000313" key="12">
    <source>
        <dbReference type="Proteomes" id="UP000828390"/>
    </source>
</evidence>
<evidence type="ECO:0000256" key="5">
    <source>
        <dbReference type="ARBA" id="ARBA00022842"/>
    </source>
</evidence>
<keyword evidence="5 9" id="KW-0460">Magnesium</keyword>
<dbReference type="EMBL" id="JAIWYP010000009">
    <property type="protein sequence ID" value="KAH3776568.1"/>
    <property type="molecule type" value="Genomic_DNA"/>
</dbReference>
<keyword evidence="7 10" id="KW-0807">Transducer</keyword>
<accession>A0A9D4IM64</accession>
<reference evidence="11" key="1">
    <citation type="journal article" date="2019" name="bioRxiv">
        <title>The Genome of the Zebra Mussel, Dreissena polymorpha: A Resource for Invasive Species Research.</title>
        <authorList>
            <person name="McCartney M.A."/>
            <person name="Auch B."/>
            <person name="Kono T."/>
            <person name="Mallez S."/>
            <person name="Zhang Y."/>
            <person name="Obille A."/>
            <person name="Becker A."/>
            <person name="Abrahante J.E."/>
            <person name="Garbe J."/>
            <person name="Badalamenti J.P."/>
            <person name="Herman A."/>
            <person name="Mangelson H."/>
            <person name="Liachko I."/>
            <person name="Sullivan S."/>
            <person name="Sone E.D."/>
            <person name="Koren S."/>
            <person name="Silverstein K.A.T."/>
            <person name="Beckman K.B."/>
            <person name="Gohl D.M."/>
        </authorList>
    </citation>
    <scope>NUCLEOTIDE SEQUENCE</scope>
    <source>
        <strain evidence="11">Duluth1</strain>
        <tissue evidence="11">Whole animal</tissue>
    </source>
</reference>
<dbReference type="Proteomes" id="UP000828390">
    <property type="component" value="Unassembled WGS sequence"/>
</dbReference>
<dbReference type="InterPro" id="IPR027417">
    <property type="entry name" value="P-loop_NTPase"/>
</dbReference>
<keyword evidence="12" id="KW-1185">Reference proteome</keyword>
<reference evidence="11" key="2">
    <citation type="submission" date="2020-11" db="EMBL/GenBank/DDBJ databases">
        <authorList>
            <person name="McCartney M.A."/>
            <person name="Auch B."/>
            <person name="Kono T."/>
            <person name="Mallez S."/>
            <person name="Becker A."/>
            <person name="Gohl D.M."/>
            <person name="Silverstein K.A.T."/>
            <person name="Koren S."/>
            <person name="Bechman K.B."/>
            <person name="Herman A."/>
            <person name="Abrahante J.E."/>
            <person name="Garbe J."/>
        </authorList>
    </citation>
    <scope>NUCLEOTIDE SEQUENCE</scope>
    <source>
        <strain evidence="11">Duluth1</strain>
        <tissue evidence="11">Whole animal</tissue>
    </source>
</reference>
<organism evidence="11 12">
    <name type="scientific">Dreissena polymorpha</name>
    <name type="common">Zebra mussel</name>
    <name type="synonym">Mytilus polymorpha</name>
    <dbReference type="NCBI Taxonomy" id="45954"/>
    <lineage>
        <taxon>Eukaryota</taxon>
        <taxon>Metazoa</taxon>
        <taxon>Spiralia</taxon>
        <taxon>Lophotrochozoa</taxon>
        <taxon>Mollusca</taxon>
        <taxon>Bivalvia</taxon>
        <taxon>Autobranchia</taxon>
        <taxon>Heteroconchia</taxon>
        <taxon>Euheterodonta</taxon>
        <taxon>Imparidentia</taxon>
        <taxon>Neoheterodontei</taxon>
        <taxon>Myida</taxon>
        <taxon>Dreissenoidea</taxon>
        <taxon>Dreissenidae</taxon>
        <taxon>Dreissena</taxon>
    </lineage>
</organism>
<comment type="function">
    <text evidence="10">Guanine nucleotide-binding proteins (G proteins) function as transducers in numerous signaling pathways controlled by G protein-coupled receptors (GPCRs).</text>
</comment>
<dbReference type="GO" id="GO:0007606">
    <property type="term" value="P:sensory perception of chemical stimulus"/>
    <property type="evidence" value="ECO:0007669"/>
    <property type="project" value="TreeGrafter"/>
</dbReference>
<sequence>MGCFRHTDEEENQRRQTNRKIERQLQREKQSYRATHRLLLLGAGESGKSTIVKQMRILHVNGFNSEERKEKIEDIKRNVRDAILTITGAMSVLNPPVMLENPDNQFRVNYIQNESMVPDFDYPTEFYEHTEILWKDKGVQSCFERSNEYQLIDCAQ</sequence>
<dbReference type="Gene3D" id="1.10.400.10">
    <property type="entry name" value="GI Alpha 1, domain 2-like"/>
    <property type="match status" value="1"/>
</dbReference>
<dbReference type="PANTHER" id="PTHR10218">
    <property type="entry name" value="GTP-BINDING PROTEIN ALPHA SUBUNIT"/>
    <property type="match status" value="1"/>
</dbReference>
<evidence type="ECO:0000256" key="8">
    <source>
        <dbReference type="PIRSR" id="PIRSR601019-1"/>
    </source>
</evidence>
<evidence type="ECO:0000256" key="7">
    <source>
        <dbReference type="ARBA" id="ARBA00023224"/>
    </source>
</evidence>
<comment type="caution">
    <text evidence="11">The sequence shown here is derived from an EMBL/GenBank/DDBJ whole genome shotgun (WGS) entry which is preliminary data.</text>
</comment>
<dbReference type="GO" id="GO:0001664">
    <property type="term" value="F:G protein-coupled receptor binding"/>
    <property type="evidence" value="ECO:0007669"/>
    <property type="project" value="TreeGrafter"/>
</dbReference>
<dbReference type="InterPro" id="IPR011025">
    <property type="entry name" value="GproteinA_insert"/>
</dbReference>
<dbReference type="InterPro" id="IPR001019">
    <property type="entry name" value="Gprotein_alpha_su"/>
</dbReference>
<protein>
    <recommendedName>
        <fullName evidence="10">Guanine nucleotide-binding protein G(s) subunit alpha</fullName>
    </recommendedName>
    <alternativeName>
        <fullName evidence="10">Adenylate cyclase-stimulating G alpha protein</fullName>
    </alternativeName>
</protein>
<dbReference type="GO" id="GO:0046872">
    <property type="term" value="F:metal ion binding"/>
    <property type="evidence" value="ECO:0007669"/>
    <property type="project" value="UniProtKB-UniRule"/>
</dbReference>
<dbReference type="GO" id="GO:0005737">
    <property type="term" value="C:cytoplasm"/>
    <property type="evidence" value="ECO:0007669"/>
    <property type="project" value="TreeGrafter"/>
</dbReference>
<keyword evidence="3 9" id="KW-0479">Metal-binding</keyword>
<dbReference type="GO" id="GO:0031683">
    <property type="term" value="F:G-protein beta/gamma-subunit complex binding"/>
    <property type="evidence" value="ECO:0007669"/>
    <property type="project" value="UniProtKB-UniRule"/>
</dbReference>
<dbReference type="SUPFAM" id="SSF52540">
    <property type="entry name" value="P-loop containing nucleoside triphosphate hydrolases"/>
    <property type="match status" value="1"/>
</dbReference>
<name>A0A9D4IM64_DREPO</name>
<dbReference type="InterPro" id="IPR000367">
    <property type="entry name" value="Gprotein_alpha_S"/>
</dbReference>
<evidence type="ECO:0000256" key="3">
    <source>
        <dbReference type="ARBA" id="ARBA00022723"/>
    </source>
</evidence>
<keyword evidence="6 8" id="KW-0342">GTP-binding</keyword>
<evidence type="ECO:0000256" key="9">
    <source>
        <dbReference type="PIRSR" id="PIRSR601019-2"/>
    </source>
</evidence>
<dbReference type="FunFam" id="1.10.400.10:FF:000003">
    <property type="entry name" value="Guanine nucleotide-binding protein G(S) subunit alpha"/>
    <property type="match status" value="1"/>
</dbReference>
<dbReference type="SMART" id="SM00275">
    <property type="entry name" value="G_alpha"/>
    <property type="match status" value="1"/>
</dbReference>
<dbReference type="GO" id="GO:0007191">
    <property type="term" value="P:adenylate cyclase-activating dopamine receptor signaling pathway"/>
    <property type="evidence" value="ECO:0007669"/>
    <property type="project" value="TreeGrafter"/>
</dbReference>
<dbReference type="SUPFAM" id="SSF47895">
    <property type="entry name" value="Transducin (alpha subunit), insertion domain"/>
    <property type="match status" value="1"/>
</dbReference>
<evidence type="ECO:0000256" key="6">
    <source>
        <dbReference type="ARBA" id="ARBA00023134"/>
    </source>
</evidence>
<evidence type="ECO:0000256" key="1">
    <source>
        <dbReference type="ARBA" id="ARBA00007172"/>
    </source>
</evidence>
<dbReference type="PANTHER" id="PTHR10218:SF212">
    <property type="entry name" value="G PROTEIN ALPHA S SUBUNIT"/>
    <property type="match status" value="1"/>
</dbReference>
<proteinExistence type="inferred from homology"/>
<dbReference type="PROSITE" id="PS51882">
    <property type="entry name" value="G_ALPHA"/>
    <property type="match status" value="1"/>
</dbReference>
<keyword evidence="10" id="KW-1003">Cell membrane</keyword>
<keyword evidence="10" id="KW-0472">Membrane</keyword>
<feature type="binding site" evidence="8">
    <location>
        <begin position="45"/>
        <end position="50"/>
    </location>
    <ligand>
        <name>GTP</name>
        <dbReference type="ChEBI" id="CHEBI:37565"/>
    </ligand>
</feature>
<evidence type="ECO:0000256" key="4">
    <source>
        <dbReference type="ARBA" id="ARBA00022741"/>
    </source>
</evidence>
<evidence type="ECO:0000256" key="2">
    <source>
        <dbReference type="ARBA" id="ARBA00011356"/>
    </source>
</evidence>
<dbReference type="GO" id="GO:0005525">
    <property type="term" value="F:GTP binding"/>
    <property type="evidence" value="ECO:0007669"/>
    <property type="project" value="UniProtKB-UniRule"/>
</dbReference>
<dbReference type="AlphaFoldDB" id="A0A9D4IM64"/>
<dbReference type="GO" id="GO:0005834">
    <property type="term" value="C:heterotrimeric G-protein complex"/>
    <property type="evidence" value="ECO:0007669"/>
    <property type="project" value="UniProtKB-UniRule"/>
</dbReference>
<dbReference type="FunFam" id="3.40.50.300:FF:000720">
    <property type="entry name" value="Guanine nucleotide-binding protein G(k) subunit alpha"/>
    <property type="match status" value="1"/>
</dbReference>
<dbReference type="Pfam" id="PF00503">
    <property type="entry name" value="G-alpha"/>
    <property type="match status" value="1"/>
</dbReference>